<reference evidence="2 3" key="1">
    <citation type="submission" date="2016-06" db="EMBL/GenBank/DDBJ databases">
        <title>Genome sequence of endosymbiont of Candidatus Endolucinida thiodiazotropha.</title>
        <authorList>
            <person name="Poehlein A."/>
            <person name="Koenig S."/>
            <person name="Heiden S.E."/>
            <person name="Thuermer A."/>
            <person name="Voget S."/>
            <person name="Daniel R."/>
            <person name="Markert S."/>
            <person name="Gros O."/>
            <person name="Schweder T."/>
        </authorList>
    </citation>
    <scope>NUCLEOTIDE SEQUENCE [LARGE SCALE GENOMIC DNA]</scope>
    <source>
        <strain evidence="2 3">COS</strain>
    </source>
</reference>
<organism evidence="2 3">
    <name type="scientific">Candidatus Thiodiazotropha endolucinida</name>
    <dbReference type="NCBI Taxonomy" id="1655433"/>
    <lineage>
        <taxon>Bacteria</taxon>
        <taxon>Pseudomonadati</taxon>
        <taxon>Pseudomonadota</taxon>
        <taxon>Gammaproteobacteria</taxon>
        <taxon>Chromatiales</taxon>
        <taxon>Sedimenticolaceae</taxon>
        <taxon>Candidatus Thiodiazotropha</taxon>
    </lineage>
</organism>
<keyword evidence="1" id="KW-0812">Transmembrane</keyword>
<keyword evidence="1" id="KW-0472">Membrane</keyword>
<keyword evidence="3" id="KW-1185">Reference proteome</keyword>
<feature type="transmembrane region" description="Helical" evidence="1">
    <location>
        <begin position="35"/>
        <end position="54"/>
    </location>
</feature>
<dbReference type="OrthoDB" id="271600at2"/>
<evidence type="ECO:0000256" key="1">
    <source>
        <dbReference type="SAM" id="Phobius"/>
    </source>
</evidence>
<feature type="transmembrane region" description="Helical" evidence="1">
    <location>
        <begin position="357"/>
        <end position="373"/>
    </location>
</feature>
<proteinExistence type="predicted"/>
<dbReference type="RefSeq" id="WP_069126270.1">
    <property type="nucleotide sequence ID" value="NZ_MARB01000016.1"/>
</dbReference>
<evidence type="ECO:0008006" key="4">
    <source>
        <dbReference type="Google" id="ProtNLM"/>
    </source>
</evidence>
<feature type="transmembrane region" description="Helical" evidence="1">
    <location>
        <begin position="101"/>
        <end position="121"/>
    </location>
</feature>
<feature type="transmembrane region" description="Helical" evidence="1">
    <location>
        <begin position="278"/>
        <end position="299"/>
    </location>
</feature>
<dbReference type="AlphaFoldDB" id="A0A7Z0VJW1"/>
<keyword evidence="1" id="KW-1133">Transmembrane helix</keyword>
<evidence type="ECO:0000313" key="2">
    <source>
        <dbReference type="EMBL" id="ODJ86910.1"/>
    </source>
</evidence>
<dbReference type="Proteomes" id="UP000094769">
    <property type="component" value="Unassembled WGS sequence"/>
</dbReference>
<feature type="transmembrane region" description="Helical" evidence="1">
    <location>
        <begin position="246"/>
        <end position="266"/>
    </location>
</feature>
<feature type="transmembrane region" description="Helical" evidence="1">
    <location>
        <begin position="330"/>
        <end position="351"/>
    </location>
</feature>
<dbReference type="Gene3D" id="1.20.1740.10">
    <property type="entry name" value="Amino acid/polyamine transporter I"/>
    <property type="match status" value="1"/>
</dbReference>
<feature type="transmembrane region" description="Helical" evidence="1">
    <location>
        <begin position="385"/>
        <end position="403"/>
    </location>
</feature>
<dbReference type="EMBL" id="MARB01000016">
    <property type="protein sequence ID" value="ODJ86910.1"/>
    <property type="molecule type" value="Genomic_DNA"/>
</dbReference>
<sequence>MLNVILVVIAAVVLLIMFHPRLLKNVSWQTTLTPLSSIIGSGFLIIAPMLASVIGVYSPLAVIVIVVLAYAIGGVIRFNIIHAEPLLHDKNAHPWIYKIDFVANAALSLAYVTAVAFYLSLLSSFLLNYLGFVDAFGWERTLTTIIIVFIAVTGFLRGLGGLEKLEAYAMSIQLSIVAALLIGVAVYDYNFIQSEQQLVFDIQERSWMTKAFMLAGILLVVQGFETSRFLGEKYHADMRVQTMRRAQLISGVLYVVSVIVLLPIVQHLDLAHIRIADIVTATGLAATALPLMLIVAAVMSQFSAGVADTVGAGGLASETSRGRLSSNKGYLVVSVFAIALIWTADLLEIIALASRAFALYYLLQCVVALFVNHHHREHKAYWLRFGNFATLATILAFVVLFAIPAE</sequence>
<evidence type="ECO:0000313" key="3">
    <source>
        <dbReference type="Proteomes" id="UP000094769"/>
    </source>
</evidence>
<protein>
    <recommendedName>
        <fullName evidence="4">Amino acid permease</fullName>
    </recommendedName>
</protein>
<feature type="transmembrane region" description="Helical" evidence="1">
    <location>
        <begin position="6"/>
        <end position="23"/>
    </location>
</feature>
<name>A0A7Z0VJW1_9GAMM</name>
<feature type="transmembrane region" description="Helical" evidence="1">
    <location>
        <begin position="167"/>
        <end position="187"/>
    </location>
</feature>
<feature type="transmembrane region" description="Helical" evidence="1">
    <location>
        <begin position="207"/>
        <end position="225"/>
    </location>
</feature>
<feature type="transmembrane region" description="Helical" evidence="1">
    <location>
        <begin position="141"/>
        <end position="160"/>
    </location>
</feature>
<feature type="transmembrane region" description="Helical" evidence="1">
    <location>
        <begin position="60"/>
        <end position="80"/>
    </location>
</feature>
<accession>A0A7Z0VJW1</accession>
<comment type="caution">
    <text evidence="2">The sequence shown here is derived from an EMBL/GenBank/DDBJ whole genome shotgun (WGS) entry which is preliminary data.</text>
</comment>
<gene>
    <name evidence="2" type="ORF">CODIS_28660</name>
</gene>